<keyword evidence="3" id="KW-1185">Reference proteome</keyword>
<protein>
    <submittedName>
        <fullName evidence="2">Lipid-transfer protein</fullName>
    </submittedName>
</protein>
<dbReference type="PANTHER" id="PTHR42870">
    <property type="entry name" value="ACETYL-COA C-ACETYLTRANSFERASE"/>
    <property type="match status" value="1"/>
</dbReference>
<dbReference type="SUPFAM" id="SSF53901">
    <property type="entry name" value="Thiolase-like"/>
    <property type="match status" value="2"/>
</dbReference>
<dbReference type="InterPro" id="IPR016039">
    <property type="entry name" value="Thiolase-like"/>
</dbReference>
<evidence type="ECO:0000313" key="3">
    <source>
        <dbReference type="Proteomes" id="UP000503540"/>
    </source>
</evidence>
<proteinExistence type="predicted"/>
<dbReference type="AlphaFoldDB" id="A0A6G9Y5G8"/>
<evidence type="ECO:0000256" key="1">
    <source>
        <dbReference type="SAM" id="MobiDB-lite"/>
    </source>
</evidence>
<accession>A0A6G9Y5G8</accession>
<dbReference type="Gene3D" id="3.40.47.10">
    <property type="match status" value="1"/>
</dbReference>
<dbReference type="Proteomes" id="UP000503540">
    <property type="component" value="Chromosome"/>
</dbReference>
<feature type="compositionally biased region" description="Low complexity" evidence="1">
    <location>
        <begin position="11"/>
        <end position="21"/>
    </location>
</feature>
<dbReference type="EMBL" id="CP046172">
    <property type="protein sequence ID" value="QIS08485.1"/>
    <property type="molecule type" value="Genomic_DNA"/>
</dbReference>
<evidence type="ECO:0000313" key="2">
    <source>
        <dbReference type="EMBL" id="QIS08485.1"/>
    </source>
</evidence>
<name>A0A6G9Y5G8_9NOCA</name>
<organism evidence="2 3">
    <name type="scientific">Nocardia arthritidis</name>
    <dbReference type="NCBI Taxonomy" id="228602"/>
    <lineage>
        <taxon>Bacteria</taxon>
        <taxon>Bacillati</taxon>
        <taxon>Actinomycetota</taxon>
        <taxon>Actinomycetes</taxon>
        <taxon>Mycobacteriales</taxon>
        <taxon>Nocardiaceae</taxon>
        <taxon>Nocardia</taxon>
    </lineage>
</organism>
<gene>
    <name evidence="2" type="ORF">F5544_02825</name>
</gene>
<feature type="region of interest" description="Disordered" evidence="1">
    <location>
        <begin position="1"/>
        <end position="21"/>
    </location>
</feature>
<reference evidence="2 3" key="1">
    <citation type="journal article" date="2019" name="ACS Chem. Biol.">
        <title>Identification and Mobilization of a Cryptic Antibiotic Biosynthesis Gene Locus from a Human-Pathogenic Nocardia Isolate.</title>
        <authorList>
            <person name="Herisse M."/>
            <person name="Ishida K."/>
            <person name="Porter J.L."/>
            <person name="Howden B."/>
            <person name="Hertweck C."/>
            <person name="Stinear T.P."/>
            <person name="Pidot S.J."/>
        </authorList>
    </citation>
    <scope>NUCLEOTIDE SEQUENCE [LARGE SCALE GENOMIC DNA]</scope>
    <source>
        <strain evidence="2 3">AUSMDU00012717</strain>
    </source>
</reference>
<dbReference type="PANTHER" id="PTHR42870:SF1">
    <property type="entry name" value="NON-SPECIFIC LIPID-TRANSFER PROTEIN-LIKE 2"/>
    <property type="match status" value="1"/>
</dbReference>
<dbReference type="NCBIfam" id="NF005924">
    <property type="entry name" value="PRK07937.1"/>
    <property type="match status" value="1"/>
</dbReference>
<sequence>MRRKRSANGHAGARGVEAARGVGLRTRQRRPLRAHRRTRCRLRHLQASPLTPQSRERHTLTDNTADIAIVGFAHAPHVPETFGTTNGVEMLVPCFQQLYDRLGITKADIDFWCSGSSDYLAGRAFSFISAVDAIGAVPPINESHVEMDAAWALYEAWVKIRSGQARTALVYGFGKSSAGTLRQILTMQLDPYLVAPLWPDALSIAGLQARAGLDRGRWTEQDMARVAAGADSDVESLLSAPYVADPLRAHDIAPITDGAAAIVLAAGDRARELCERPAWITGIAHQIDTPVFGARDLTVSPSTSAAAQAVTGGDTGFDIAELHAPFSHQQLILTEAIGLKNGTRVNPSGGALAANPMFAAGLERIGFAAEAIMAGSAGRALAHATSGPALQQNLVSVLEAHS</sequence>
<dbReference type="GO" id="GO:0016746">
    <property type="term" value="F:acyltransferase activity"/>
    <property type="evidence" value="ECO:0007669"/>
    <property type="project" value="InterPro"/>
</dbReference>
<dbReference type="KEGG" id="nah:F5544_02825"/>